<keyword evidence="2" id="KW-0460">Magnesium</keyword>
<feature type="region of interest" description="Disordered" evidence="4">
    <location>
        <begin position="398"/>
        <end position="459"/>
    </location>
</feature>
<dbReference type="PANTHER" id="PTHR23070">
    <property type="entry name" value="BCS1 AAA-TYPE ATPASE"/>
    <property type="match status" value="1"/>
</dbReference>
<dbReference type="Gene3D" id="6.10.280.40">
    <property type="match status" value="1"/>
</dbReference>
<comment type="similarity">
    <text evidence="3">Belongs to the AAA ATPase family.</text>
</comment>
<evidence type="ECO:0000259" key="7">
    <source>
        <dbReference type="Pfam" id="PF25568"/>
    </source>
</evidence>
<dbReference type="InterPro" id="IPR027417">
    <property type="entry name" value="P-loop_NTPase"/>
</dbReference>
<reference evidence="8 9" key="1">
    <citation type="journal article" date="2018" name="Science">
        <title>The opium poppy genome and morphinan production.</title>
        <authorList>
            <person name="Guo L."/>
            <person name="Winzer T."/>
            <person name="Yang X."/>
            <person name="Li Y."/>
            <person name="Ning Z."/>
            <person name="He Z."/>
            <person name="Teodor R."/>
            <person name="Lu Y."/>
            <person name="Bowser T.A."/>
            <person name="Graham I.A."/>
            <person name="Ye K."/>
        </authorList>
    </citation>
    <scope>NUCLEOTIDE SEQUENCE [LARGE SCALE GENOMIC DNA]</scope>
    <source>
        <strain evidence="9">cv. HN1</strain>
        <tissue evidence="8">Leaves</tissue>
    </source>
</reference>
<dbReference type="SUPFAM" id="SSF52540">
    <property type="entry name" value="P-loop containing nucleoside triphosphate hydrolases"/>
    <property type="match status" value="1"/>
</dbReference>
<dbReference type="PROSITE" id="PS00674">
    <property type="entry name" value="AAA"/>
    <property type="match status" value="1"/>
</dbReference>
<dbReference type="InterPro" id="IPR025753">
    <property type="entry name" value="AAA_N_dom"/>
</dbReference>
<feature type="domain" description="AAA+ ATPase At3g28540-like C-terminal" evidence="7">
    <location>
        <begin position="335"/>
        <end position="407"/>
    </location>
</feature>
<dbReference type="GO" id="GO:0005524">
    <property type="term" value="F:ATP binding"/>
    <property type="evidence" value="ECO:0007669"/>
    <property type="project" value="UniProtKB-KW"/>
</dbReference>
<feature type="compositionally biased region" description="Polar residues" evidence="4">
    <location>
        <begin position="449"/>
        <end position="459"/>
    </location>
</feature>
<evidence type="ECO:0008006" key="10">
    <source>
        <dbReference type="Google" id="ProtNLM"/>
    </source>
</evidence>
<dbReference type="InterPro" id="IPR050747">
    <property type="entry name" value="Mitochondrial_chaperone_BCS1"/>
</dbReference>
<evidence type="ECO:0000256" key="1">
    <source>
        <dbReference type="ARBA" id="ARBA00001946"/>
    </source>
</evidence>
<evidence type="ECO:0000313" key="9">
    <source>
        <dbReference type="Proteomes" id="UP000316621"/>
    </source>
</evidence>
<dbReference type="Pfam" id="PF14363">
    <property type="entry name" value="AAA_assoc"/>
    <property type="match status" value="1"/>
</dbReference>
<keyword evidence="9" id="KW-1185">Reference proteome</keyword>
<proteinExistence type="inferred from homology"/>
<evidence type="ECO:0000256" key="4">
    <source>
        <dbReference type="SAM" id="MobiDB-lite"/>
    </source>
</evidence>
<feature type="domain" description="ATPase AAA-type core" evidence="5">
    <location>
        <begin position="233"/>
        <end position="333"/>
    </location>
</feature>
<evidence type="ECO:0000256" key="3">
    <source>
        <dbReference type="RuleBase" id="RU003651"/>
    </source>
</evidence>
<protein>
    <recommendedName>
        <fullName evidence="10">AAA-type ATPase N-terminal domain-containing protein</fullName>
    </recommendedName>
</protein>
<comment type="cofactor">
    <cofactor evidence="1">
        <name>Mg(2+)</name>
        <dbReference type="ChEBI" id="CHEBI:18420"/>
    </cofactor>
</comment>
<name>A0A4Y7KG96_PAPSO</name>
<evidence type="ECO:0000259" key="5">
    <source>
        <dbReference type="Pfam" id="PF00004"/>
    </source>
</evidence>
<feature type="compositionally biased region" description="Basic and acidic residues" evidence="4">
    <location>
        <begin position="402"/>
        <end position="439"/>
    </location>
</feature>
<dbReference type="EMBL" id="CM010721">
    <property type="protein sequence ID" value="RZC71181.1"/>
    <property type="molecule type" value="Genomic_DNA"/>
</dbReference>
<dbReference type="Gene3D" id="3.40.50.300">
    <property type="entry name" value="P-loop containing nucleotide triphosphate hydrolases"/>
    <property type="match status" value="1"/>
</dbReference>
<dbReference type="AlphaFoldDB" id="A0A4Y7KG96"/>
<dbReference type="Pfam" id="PF00004">
    <property type="entry name" value="AAA"/>
    <property type="match status" value="1"/>
</dbReference>
<evidence type="ECO:0000313" key="8">
    <source>
        <dbReference type="EMBL" id="RZC71181.1"/>
    </source>
</evidence>
<dbReference type="Pfam" id="PF25568">
    <property type="entry name" value="AAA_lid_At3g28540"/>
    <property type="match status" value="1"/>
</dbReference>
<accession>A0A4Y7KG96</accession>
<dbReference type="STRING" id="3469.A0A4Y7KG96"/>
<sequence length="491" mass="57250">MDENNGIIEEDVLGFEPDAVEDGAVEDVEEGRSFRWPECPEIAHKSISGELTQQKPANLISTRKLRLVLTRNPRVGHKLAPARRLASSTPEIYQLAKTSYSYFFSKVQPKYLTIHIHQYENGYDNTIFKAVECYLSTKCYTSSSELLRLSKIKNAKNHTYTMVPKQVIEDIFRGIRINWTLLENEETKEYKSARGYYLEVSFESKYKEVVNSAYLPYIITEAEVFKFHNRGKKLYTNRNEDLRELLINTSSKSIIVVEDIDCSIHIDNRKKKNKRRRNNDSNSVSLSGVLNFVDGLWSPCAGERLIIFTTNHKEKLDPALLRSGRMDKHILLSYCNMESFKVLAKNYLKLEEHELMKEVEELLRLLEITPADVAECLMSYDEDPDSGMRNVIEQLKKRLHAKNNENKEKDTKKKSRSDIKETQKAKKKKEEMKKKKENESESSDESDNRTAQMTRTTLPSQLVQRIQMVMKQLDQMMNQMNYILPMKRGWR</sequence>
<dbReference type="Proteomes" id="UP000316621">
    <property type="component" value="Chromosome 7"/>
</dbReference>
<dbReference type="Gramene" id="RZC71181">
    <property type="protein sequence ID" value="RZC71181"/>
    <property type="gene ID" value="C5167_034390"/>
</dbReference>
<keyword evidence="3" id="KW-0067">ATP-binding</keyword>
<dbReference type="InterPro" id="IPR058017">
    <property type="entry name" value="At3g28540-like_C"/>
</dbReference>
<dbReference type="GO" id="GO:0016887">
    <property type="term" value="F:ATP hydrolysis activity"/>
    <property type="evidence" value="ECO:0007669"/>
    <property type="project" value="InterPro"/>
</dbReference>
<evidence type="ECO:0000259" key="6">
    <source>
        <dbReference type="Pfam" id="PF14363"/>
    </source>
</evidence>
<dbReference type="InterPro" id="IPR003959">
    <property type="entry name" value="ATPase_AAA_core"/>
</dbReference>
<dbReference type="InterPro" id="IPR003960">
    <property type="entry name" value="ATPase_AAA_CS"/>
</dbReference>
<gene>
    <name evidence="8" type="ORF">C5167_034390</name>
</gene>
<keyword evidence="3" id="KW-0547">Nucleotide-binding</keyword>
<organism evidence="8 9">
    <name type="scientific">Papaver somniferum</name>
    <name type="common">Opium poppy</name>
    <dbReference type="NCBI Taxonomy" id="3469"/>
    <lineage>
        <taxon>Eukaryota</taxon>
        <taxon>Viridiplantae</taxon>
        <taxon>Streptophyta</taxon>
        <taxon>Embryophyta</taxon>
        <taxon>Tracheophyta</taxon>
        <taxon>Spermatophyta</taxon>
        <taxon>Magnoliopsida</taxon>
        <taxon>Ranunculales</taxon>
        <taxon>Papaveraceae</taxon>
        <taxon>Papaveroideae</taxon>
        <taxon>Papaver</taxon>
    </lineage>
</organism>
<feature type="domain" description="AAA-type ATPase N-terminal" evidence="6">
    <location>
        <begin position="91"/>
        <end position="182"/>
    </location>
</feature>
<evidence type="ECO:0000256" key="2">
    <source>
        <dbReference type="ARBA" id="ARBA00022842"/>
    </source>
</evidence>